<dbReference type="InterPro" id="IPR029069">
    <property type="entry name" value="HotDog_dom_sf"/>
</dbReference>
<dbReference type="Proteomes" id="UP000214618">
    <property type="component" value="Chromosome"/>
</dbReference>
<dbReference type="Gene3D" id="3.10.129.10">
    <property type="entry name" value="Hotdog Thioesterase"/>
    <property type="match status" value="1"/>
</dbReference>
<sequence length="150" mass="17111">MFNESIGKRSTPVKNIVERGAVKKFALSIGDPHPIFIDEEIGRQSRYGTNIAPPTFPRVFDFGTIESLHLPNKGLIHGEQIYRYNRPMKVGEEITCYTEVKDYYEKKGKQGEMGFLAFKNYGTDANGEIVFTAEQLVIINETIRRMVMSK</sequence>
<evidence type="ECO:0000313" key="3">
    <source>
        <dbReference type="Proteomes" id="UP000214618"/>
    </source>
</evidence>
<accession>A0A223EBK8</accession>
<dbReference type="AlphaFoldDB" id="A0A223EBK8"/>
<dbReference type="RefSeq" id="WP_063233563.1">
    <property type="nucleotide sequence ID" value="NZ_BCVO01000009.1"/>
</dbReference>
<evidence type="ECO:0000313" key="2">
    <source>
        <dbReference type="EMBL" id="ASS92610.1"/>
    </source>
</evidence>
<reference evidence="2 3" key="1">
    <citation type="submission" date="2016-10" db="EMBL/GenBank/DDBJ databases">
        <title>The whole genome sequencing and assembly of Bacillus simplex DSM 1321 strain.</title>
        <authorList>
            <person name="Park M.-K."/>
            <person name="Lee Y.-J."/>
            <person name="Yi H."/>
            <person name="Bahn Y.-S."/>
            <person name="Kim J.F."/>
            <person name="Lee D.-W."/>
        </authorList>
    </citation>
    <scope>NUCLEOTIDE SEQUENCE [LARGE SCALE GENOMIC DNA]</scope>
    <source>
        <strain evidence="2 3">DSM 1321</strain>
    </source>
</reference>
<dbReference type="PIRSF" id="PIRSF018072">
    <property type="entry name" value="UCP018072"/>
    <property type="match status" value="1"/>
</dbReference>
<proteinExistence type="predicted"/>
<feature type="domain" description="FAS1-like dehydratase" evidence="1">
    <location>
        <begin position="6"/>
        <end position="132"/>
    </location>
</feature>
<dbReference type="Pfam" id="PF13452">
    <property type="entry name" value="FAS1_DH_region"/>
    <property type="match status" value="1"/>
</dbReference>
<dbReference type="CDD" id="cd03441">
    <property type="entry name" value="R_hydratase_like"/>
    <property type="match status" value="1"/>
</dbReference>
<dbReference type="InterPro" id="IPR016709">
    <property type="entry name" value="HadA-like"/>
</dbReference>
<dbReference type="InterPro" id="IPR039569">
    <property type="entry name" value="FAS1-like_DH_region"/>
</dbReference>
<evidence type="ECO:0000259" key="1">
    <source>
        <dbReference type="Pfam" id="PF13452"/>
    </source>
</evidence>
<dbReference type="SUPFAM" id="SSF54637">
    <property type="entry name" value="Thioesterase/thiol ester dehydrase-isomerase"/>
    <property type="match status" value="1"/>
</dbReference>
<dbReference type="GeneID" id="56471229"/>
<dbReference type="EMBL" id="CP017704">
    <property type="protein sequence ID" value="ASS92610.1"/>
    <property type="molecule type" value="Genomic_DNA"/>
</dbReference>
<protein>
    <submittedName>
        <fullName evidence="2">Dehydratase</fullName>
    </submittedName>
</protein>
<gene>
    <name evidence="2" type="ORF">BS1321_00635</name>
</gene>
<dbReference type="OrthoDB" id="160199at2"/>
<organism evidence="2 3">
    <name type="scientific">Peribacillus simplex NBRC 15720 = DSM 1321</name>
    <dbReference type="NCBI Taxonomy" id="1349754"/>
    <lineage>
        <taxon>Bacteria</taxon>
        <taxon>Bacillati</taxon>
        <taxon>Bacillota</taxon>
        <taxon>Bacilli</taxon>
        <taxon>Bacillales</taxon>
        <taxon>Bacillaceae</taxon>
        <taxon>Peribacillus</taxon>
    </lineage>
</organism>
<name>A0A223EBK8_9BACI</name>